<keyword evidence="9" id="KW-1185">Reference proteome</keyword>
<evidence type="ECO:0000259" key="7">
    <source>
        <dbReference type="PROSITE" id="PS50921"/>
    </source>
</evidence>
<keyword evidence="5" id="KW-0418">Kinase</keyword>
<proteinExistence type="predicted"/>
<dbReference type="InterPro" id="IPR036388">
    <property type="entry name" value="WH-like_DNA-bd_sf"/>
</dbReference>
<accession>A0ABV8E1L2</accession>
<gene>
    <name evidence="8" type="ORF">ACFO0B_25740</name>
</gene>
<comment type="caution">
    <text evidence="8">The sequence shown here is derived from an EMBL/GenBank/DDBJ whole genome shotgun (WGS) entry which is preliminary data.</text>
</comment>
<dbReference type="EC" id="2.7.13.3" evidence="2"/>
<name>A0ABV8E1L2_9NOCA</name>
<dbReference type="PROSITE" id="PS50921">
    <property type="entry name" value="ANTAR"/>
    <property type="match status" value="1"/>
</dbReference>
<evidence type="ECO:0000256" key="3">
    <source>
        <dbReference type="ARBA" id="ARBA00022553"/>
    </source>
</evidence>
<sequence>MSESAVPECREDPLADLPESVDPQVAGGFTLWFADRRWEWSPQVYRLHGYEPGAVEPSTELVLAHNHPDDRDLVAQLIERALTDREPFSGRHRIVDTDGCEHTVLVVANRILDADGEPVGTSGCYIDLTDTIDAAGQAAVSEVVPEIVEARAVIEQAKGILMRMYGISAEQAFKVLSWRSQETNTKLRAIAAQLIADLPQVPPPRPDVLTVFDHLLLTGHERVQPGKD</sequence>
<evidence type="ECO:0000256" key="1">
    <source>
        <dbReference type="ARBA" id="ARBA00000085"/>
    </source>
</evidence>
<evidence type="ECO:0000256" key="4">
    <source>
        <dbReference type="ARBA" id="ARBA00022679"/>
    </source>
</evidence>
<evidence type="ECO:0000256" key="5">
    <source>
        <dbReference type="ARBA" id="ARBA00022777"/>
    </source>
</evidence>
<comment type="catalytic activity">
    <reaction evidence="1">
        <text>ATP + protein L-histidine = ADP + protein N-phospho-L-histidine.</text>
        <dbReference type="EC" id="2.7.13.3"/>
    </reaction>
</comment>
<dbReference type="SUPFAM" id="SSF55785">
    <property type="entry name" value="PYP-like sensor domain (PAS domain)"/>
    <property type="match status" value="1"/>
</dbReference>
<evidence type="ECO:0000259" key="6">
    <source>
        <dbReference type="PROSITE" id="PS50112"/>
    </source>
</evidence>
<dbReference type="EMBL" id="JBHSAX010000019">
    <property type="protein sequence ID" value="MFC3965407.1"/>
    <property type="molecule type" value="Genomic_DNA"/>
</dbReference>
<evidence type="ECO:0000313" key="8">
    <source>
        <dbReference type="EMBL" id="MFC3965407.1"/>
    </source>
</evidence>
<dbReference type="CDD" id="cd00130">
    <property type="entry name" value="PAS"/>
    <property type="match status" value="1"/>
</dbReference>
<keyword evidence="4" id="KW-0808">Transferase</keyword>
<feature type="domain" description="PAS" evidence="6">
    <location>
        <begin position="40"/>
        <end position="85"/>
    </location>
</feature>
<dbReference type="Pfam" id="PF03861">
    <property type="entry name" value="ANTAR"/>
    <property type="match status" value="1"/>
</dbReference>
<dbReference type="InterPro" id="IPR005561">
    <property type="entry name" value="ANTAR"/>
</dbReference>
<feature type="domain" description="ANTAR" evidence="7">
    <location>
        <begin position="134"/>
        <end position="195"/>
    </location>
</feature>
<dbReference type="PANTHER" id="PTHR43304:SF1">
    <property type="entry name" value="PAC DOMAIN-CONTAINING PROTEIN"/>
    <property type="match status" value="1"/>
</dbReference>
<protein>
    <recommendedName>
        <fullName evidence="2">histidine kinase</fullName>
        <ecNumber evidence="2">2.7.13.3</ecNumber>
    </recommendedName>
</protein>
<dbReference type="InterPro" id="IPR000014">
    <property type="entry name" value="PAS"/>
</dbReference>
<keyword evidence="3" id="KW-0597">Phosphoprotein</keyword>
<dbReference type="SMART" id="SM01012">
    <property type="entry name" value="ANTAR"/>
    <property type="match status" value="1"/>
</dbReference>
<dbReference type="PANTHER" id="PTHR43304">
    <property type="entry name" value="PHYTOCHROME-LIKE PROTEIN CPH1"/>
    <property type="match status" value="1"/>
</dbReference>
<dbReference type="InterPro" id="IPR052162">
    <property type="entry name" value="Sensor_kinase/Photoreceptor"/>
</dbReference>
<reference evidence="9" key="1">
    <citation type="journal article" date="2019" name="Int. J. Syst. Evol. Microbiol.">
        <title>The Global Catalogue of Microorganisms (GCM) 10K type strain sequencing project: providing services to taxonomists for standard genome sequencing and annotation.</title>
        <authorList>
            <consortium name="The Broad Institute Genomics Platform"/>
            <consortium name="The Broad Institute Genome Sequencing Center for Infectious Disease"/>
            <person name="Wu L."/>
            <person name="Ma J."/>
        </authorList>
    </citation>
    <scope>NUCLEOTIDE SEQUENCE [LARGE SCALE GENOMIC DNA]</scope>
    <source>
        <strain evidence="9">CGMCC 4.7330</strain>
    </source>
</reference>
<dbReference type="SUPFAM" id="SSF52172">
    <property type="entry name" value="CheY-like"/>
    <property type="match status" value="1"/>
</dbReference>
<dbReference type="InterPro" id="IPR011006">
    <property type="entry name" value="CheY-like_superfamily"/>
</dbReference>
<dbReference type="Pfam" id="PF08447">
    <property type="entry name" value="PAS_3"/>
    <property type="match status" value="1"/>
</dbReference>
<dbReference type="Proteomes" id="UP001595696">
    <property type="component" value="Unassembled WGS sequence"/>
</dbReference>
<dbReference type="Gene3D" id="1.10.10.10">
    <property type="entry name" value="Winged helix-like DNA-binding domain superfamily/Winged helix DNA-binding domain"/>
    <property type="match status" value="1"/>
</dbReference>
<dbReference type="InterPro" id="IPR013655">
    <property type="entry name" value="PAS_fold_3"/>
</dbReference>
<evidence type="ECO:0000313" key="9">
    <source>
        <dbReference type="Proteomes" id="UP001595696"/>
    </source>
</evidence>
<dbReference type="NCBIfam" id="TIGR00229">
    <property type="entry name" value="sensory_box"/>
    <property type="match status" value="1"/>
</dbReference>
<evidence type="ECO:0000256" key="2">
    <source>
        <dbReference type="ARBA" id="ARBA00012438"/>
    </source>
</evidence>
<dbReference type="Gene3D" id="3.30.450.20">
    <property type="entry name" value="PAS domain"/>
    <property type="match status" value="1"/>
</dbReference>
<dbReference type="RefSeq" id="WP_378615152.1">
    <property type="nucleotide sequence ID" value="NZ_JBHSAX010000019.1"/>
</dbReference>
<dbReference type="InterPro" id="IPR035965">
    <property type="entry name" value="PAS-like_dom_sf"/>
</dbReference>
<organism evidence="8 9">
    <name type="scientific">Nocardia jiangsuensis</name>
    <dbReference type="NCBI Taxonomy" id="1691563"/>
    <lineage>
        <taxon>Bacteria</taxon>
        <taxon>Bacillati</taxon>
        <taxon>Actinomycetota</taxon>
        <taxon>Actinomycetes</taxon>
        <taxon>Mycobacteriales</taxon>
        <taxon>Nocardiaceae</taxon>
        <taxon>Nocardia</taxon>
    </lineage>
</organism>
<dbReference type="PROSITE" id="PS50112">
    <property type="entry name" value="PAS"/>
    <property type="match status" value="1"/>
</dbReference>